<evidence type="ECO:0000313" key="1">
    <source>
        <dbReference type="EMBL" id="GAG53137.1"/>
    </source>
</evidence>
<protein>
    <recommendedName>
        <fullName evidence="2">Metallo-beta-lactamase domain-containing protein</fullName>
    </recommendedName>
</protein>
<name>X0Z3X7_9ZZZZ</name>
<accession>X0Z3X7</accession>
<dbReference type="InterPro" id="IPR036866">
    <property type="entry name" value="RibonucZ/Hydroxyglut_hydro"/>
</dbReference>
<comment type="caution">
    <text evidence="1">The sequence shown here is derived from an EMBL/GenBank/DDBJ whole genome shotgun (WGS) entry which is preliminary data.</text>
</comment>
<feature type="non-terminal residue" evidence="1">
    <location>
        <position position="1"/>
    </location>
</feature>
<reference evidence="1" key="1">
    <citation type="journal article" date="2014" name="Front. Microbiol.">
        <title>High frequency of phylogenetically diverse reductive dehalogenase-homologous genes in deep subseafloor sedimentary metagenomes.</title>
        <authorList>
            <person name="Kawai M."/>
            <person name="Futagami T."/>
            <person name="Toyoda A."/>
            <person name="Takaki Y."/>
            <person name="Nishi S."/>
            <person name="Hori S."/>
            <person name="Arai W."/>
            <person name="Tsubouchi T."/>
            <person name="Morono Y."/>
            <person name="Uchiyama I."/>
            <person name="Ito T."/>
            <person name="Fujiyama A."/>
            <person name="Inagaki F."/>
            <person name="Takami H."/>
        </authorList>
    </citation>
    <scope>NUCLEOTIDE SEQUENCE</scope>
    <source>
        <strain evidence="1">Expedition CK06-06</strain>
    </source>
</reference>
<dbReference type="Gene3D" id="3.60.15.10">
    <property type="entry name" value="Ribonuclease Z/Hydroxyacylglutathione hydrolase-like"/>
    <property type="match status" value="1"/>
</dbReference>
<organism evidence="1">
    <name type="scientific">marine sediment metagenome</name>
    <dbReference type="NCBI Taxonomy" id="412755"/>
    <lineage>
        <taxon>unclassified sequences</taxon>
        <taxon>metagenomes</taxon>
        <taxon>ecological metagenomes</taxon>
    </lineage>
</organism>
<sequence>DLGAHQFVPMHWGTFALGTDQFDEPINILQQAWQSRCHELASRELLLAKIGQRFALHQVAAHVERTKQKEIVLQGG</sequence>
<proteinExistence type="predicted"/>
<dbReference type="EMBL" id="BARS01051078">
    <property type="protein sequence ID" value="GAG53137.1"/>
    <property type="molecule type" value="Genomic_DNA"/>
</dbReference>
<dbReference type="AlphaFoldDB" id="X0Z3X7"/>
<evidence type="ECO:0008006" key="2">
    <source>
        <dbReference type="Google" id="ProtNLM"/>
    </source>
</evidence>
<gene>
    <name evidence="1" type="ORF">S01H1_76138</name>
</gene>